<gene>
    <name evidence="1" type="ORF">METZ01_LOCUS482184</name>
</gene>
<sequence>KQDTTSHAVRIYRSESVSLTVGGVGKVKSAVAATCLLAQTPALGRVTALNIGIAGCTQEKNADAVQIGDLFLINKIIDHATGRESFPDILSACGARENVVTTLDRPLDRTDSTTVDDGLVDMESSGFYQATATFLAPHQIGCIKIVSDFLKVERFDSDWIGSLIAQQIPFIEKLIEGYHSISELAFDILISDDRIVLDLIRQNLRLTVTQYKLLTDYARSYKLHTEQALPDLSDFSKIIVT</sequence>
<dbReference type="InterPro" id="IPR049539">
    <property type="entry name" value="SPL"/>
</dbReference>
<reference evidence="1" key="1">
    <citation type="submission" date="2018-05" db="EMBL/GenBank/DDBJ databases">
        <authorList>
            <person name="Lanie J.A."/>
            <person name="Ng W.-L."/>
            <person name="Kazmierczak K.M."/>
            <person name="Andrzejewski T.M."/>
            <person name="Davidsen T.M."/>
            <person name="Wayne K.J."/>
            <person name="Tettelin H."/>
            <person name="Glass J.I."/>
            <person name="Rusch D."/>
            <person name="Podicherti R."/>
            <person name="Tsui H.-C.T."/>
            <person name="Winkler M.E."/>
        </authorList>
    </citation>
    <scope>NUCLEOTIDE SEQUENCE</scope>
</reference>
<dbReference type="PANTHER" id="PTHR37822">
    <property type="entry name" value="SPORE PHOTOPRODUCT LYASE-RELATED"/>
    <property type="match status" value="1"/>
</dbReference>
<dbReference type="SUPFAM" id="SSF53167">
    <property type="entry name" value="Purine and uridine phosphorylases"/>
    <property type="match status" value="1"/>
</dbReference>
<evidence type="ECO:0008006" key="2">
    <source>
        <dbReference type="Google" id="ProtNLM"/>
    </source>
</evidence>
<dbReference type="GO" id="GO:0003913">
    <property type="term" value="F:DNA photolyase activity"/>
    <property type="evidence" value="ECO:0007669"/>
    <property type="project" value="TreeGrafter"/>
</dbReference>
<accession>A0A383CB62</accession>
<feature type="non-terminal residue" evidence="1">
    <location>
        <position position="241"/>
    </location>
</feature>
<dbReference type="PANTHER" id="PTHR37822:SF2">
    <property type="entry name" value="SPORE PHOTOPRODUCT LYASE"/>
    <property type="match status" value="1"/>
</dbReference>
<organism evidence="1">
    <name type="scientific">marine metagenome</name>
    <dbReference type="NCBI Taxonomy" id="408172"/>
    <lineage>
        <taxon>unclassified sequences</taxon>
        <taxon>metagenomes</taxon>
        <taxon>ecological metagenomes</taxon>
    </lineage>
</organism>
<proteinExistence type="predicted"/>
<dbReference type="EMBL" id="UINC01207304">
    <property type="protein sequence ID" value="SVE29330.1"/>
    <property type="molecule type" value="Genomic_DNA"/>
</dbReference>
<protein>
    <recommendedName>
        <fullName evidence="2">Nucleoside phosphorylase domain-containing protein</fullName>
    </recommendedName>
</protein>
<dbReference type="GO" id="GO:0009116">
    <property type="term" value="P:nucleoside metabolic process"/>
    <property type="evidence" value="ECO:0007669"/>
    <property type="project" value="InterPro"/>
</dbReference>
<dbReference type="InterPro" id="IPR035994">
    <property type="entry name" value="Nucleoside_phosphorylase_sf"/>
</dbReference>
<dbReference type="GO" id="GO:1904047">
    <property type="term" value="F:S-adenosyl-L-methionine binding"/>
    <property type="evidence" value="ECO:0007669"/>
    <property type="project" value="TreeGrafter"/>
</dbReference>
<dbReference type="Gene3D" id="3.40.50.1580">
    <property type="entry name" value="Nucleoside phosphorylase domain"/>
    <property type="match status" value="1"/>
</dbReference>
<feature type="non-terminal residue" evidence="1">
    <location>
        <position position="1"/>
    </location>
</feature>
<evidence type="ECO:0000313" key="1">
    <source>
        <dbReference type="EMBL" id="SVE29330.1"/>
    </source>
</evidence>
<dbReference type="AlphaFoldDB" id="A0A383CB62"/>
<dbReference type="GO" id="GO:0051539">
    <property type="term" value="F:4 iron, 4 sulfur cluster binding"/>
    <property type="evidence" value="ECO:0007669"/>
    <property type="project" value="TreeGrafter"/>
</dbReference>
<name>A0A383CB62_9ZZZZ</name>
<dbReference type="GO" id="GO:0042601">
    <property type="term" value="C:endospore-forming forespore"/>
    <property type="evidence" value="ECO:0007669"/>
    <property type="project" value="TreeGrafter"/>
</dbReference>